<gene>
    <name evidence="1" type="ORF">CLV63_109181</name>
</gene>
<comment type="caution">
    <text evidence="1">The sequence shown here is derived from an EMBL/GenBank/DDBJ whole genome shotgun (WGS) entry which is preliminary data.</text>
</comment>
<keyword evidence="2" id="KW-1185">Reference proteome</keyword>
<dbReference type="OrthoDB" id="3543739at2"/>
<dbReference type="RefSeq" id="WP_106583564.1">
    <property type="nucleotide sequence ID" value="NZ_PYGA01000009.1"/>
</dbReference>
<proteinExistence type="predicted"/>
<evidence type="ECO:0000313" key="1">
    <source>
        <dbReference type="EMBL" id="PSK97177.1"/>
    </source>
</evidence>
<sequence>MDDDAAIAAGFRRLLHEQGLDRLDTFREPLSTFDEPPLYARYDQLGFLDGLPVPERNRRLIRAAAAHLRAIVAHISGHGTWCMLAIHGWEGFDAGGLLRPTFCTASLESRPDPRDPRTVLDYLRFDPPQSRFSAFTAHALADTPDCAIEEDLVSTPGVQRVYVRLGRYWSAAYQAHR</sequence>
<reference evidence="1 2" key="1">
    <citation type="submission" date="2018-03" db="EMBL/GenBank/DDBJ databases">
        <title>Genomic Encyclopedia of Archaeal and Bacterial Type Strains, Phase II (KMG-II): from individual species to whole genera.</title>
        <authorList>
            <person name="Goeker M."/>
        </authorList>
    </citation>
    <scope>NUCLEOTIDE SEQUENCE [LARGE SCALE GENOMIC DNA]</scope>
    <source>
        <strain evidence="1 2">DSM 45312</strain>
    </source>
</reference>
<protein>
    <submittedName>
        <fullName evidence="1">Uncharacterized protein</fullName>
    </submittedName>
</protein>
<dbReference type="EMBL" id="PYGA01000009">
    <property type="protein sequence ID" value="PSK97177.1"/>
    <property type="molecule type" value="Genomic_DNA"/>
</dbReference>
<dbReference type="Proteomes" id="UP000240542">
    <property type="component" value="Unassembled WGS sequence"/>
</dbReference>
<organism evidence="1 2">
    <name type="scientific">Murinocardiopsis flavida</name>
    <dbReference type="NCBI Taxonomy" id="645275"/>
    <lineage>
        <taxon>Bacteria</taxon>
        <taxon>Bacillati</taxon>
        <taxon>Actinomycetota</taxon>
        <taxon>Actinomycetes</taxon>
        <taxon>Streptosporangiales</taxon>
        <taxon>Nocardiopsidaceae</taxon>
        <taxon>Murinocardiopsis</taxon>
    </lineage>
</organism>
<evidence type="ECO:0000313" key="2">
    <source>
        <dbReference type="Proteomes" id="UP000240542"/>
    </source>
</evidence>
<dbReference type="AlphaFoldDB" id="A0A2P8DIW8"/>
<name>A0A2P8DIW8_9ACTN</name>
<accession>A0A2P8DIW8</accession>